<dbReference type="AlphaFoldDB" id="A0AAV5FFV3"/>
<organism evidence="2 3">
    <name type="scientific">Eleusine coracana subsp. coracana</name>
    <dbReference type="NCBI Taxonomy" id="191504"/>
    <lineage>
        <taxon>Eukaryota</taxon>
        <taxon>Viridiplantae</taxon>
        <taxon>Streptophyta</taxon>
        <taxon>Embryophyta</taxon>
        <taxon>Tracheophyta</taxon>
        <taxon>Spermatophyta</taxon>
        <taxon>Magnoliopsida</taxon>
        <taxon>Liliopsida</taxon>
        <taxon>Poales</taxon>
        <taxon>Poaceae</taxon>
        <taxon>PACMAD clade</taxon>
        <taxon>Chloridoideae</taxon>
        <taxon>Cynodonteae</taxon>
        <taxon>Eleusininae</taxon>
        <taxon>Eleusine</taxon>
    </lineage>
</organism>
<protein>
    <submittedName>
        <fullName evidence="2">Uncharacterized protein</fullName>
    </submittedName>
</protein>
<evidence type="ECO:0000256" key="1">
    <source>
        <dbReference type="SAM" id="MobiDB-lite"/>
    </source>
</evidence>
<dbReference type="InterPro" id="IPR012871">
    <property type="entry name" value="DUF1668_ORYSA"/>
</dbReference>
<feature type="region of interest" description="Disordered" evidence="1">
    <location>
        <begin position="1"/>
        <end position="57"/>
    </location>
</feature>
<dbReference type="Pfam" id="PF07893">
    <property type="entry name" value="DUF1668"/>
    <property type="match status" value="1"/>
</dbReference>
<comment type="caution">
    <text evidence="2">The sequence shown here is derived from an EMBL/GenBank/DDBJ whole genome shotgun (WGS) entry which is preliminary data.</text>
</comment>
<evidence type="ECO:0000313" key="2">
    <source>
        <dbReference type="EMBL" id="GJN33547.1"/>
    </source>
</evidence>
<sequence>MPTPDKKTRRRTNTAWQRALSAQQTRLIRVRRGNNNNNNNKKSADSGPGDGGAASDHPLHTYMVLEHGFEDPAYSVLELAAGAVPRSLLHVSAGTSFAAVPTRRGPRIVGVGLVYPKLHPVLIPHGGGRLYALTRTPSVVQGRDFVPWFLVADFSTGAVVDGGTVGSRWRQLPPPPVFPCRLNPLEYRDPPKVRVESYAVVGARILLSVRSDVPEGTETEARRYEGTCAFDVDAKQWEMVDHENLPFVGQAVHLGGRRFVARSRTKGGGAAAVYDMDVLPPGNTSSGKTELSIVELEVVSKGIVPGQLLCSMAKDSFASFDVRWLDPSPETKWDRARIVHRTYSVVSMDDAGTNSVVVVKQHRHIFKVRGQYTRLARPSPVVAALSM</sequence>
<dbReference type="PANTHER" id="PTHR33085">
    <property type="entry name" value="OS12G0113100 PROTEIN-RELATED"/>
    <property type="match status" value="1"/>
</dbReference>
<evidence type="ECO:0000313" key="3">
    <source>
        <dbReference type="Proteomes" id="UP001054889"/>
    </source>
</evidence>
<reference evidence="2" key="2">
    <citation type="submission" date="2021-12" db="EMBL/GenBank/DDBJ databases">
        <title>Resequencing data analysis of finger millet.</title>
        <authorList>
            <person name="Hatakeyama M."/>
            <person name="Aluri S."/>
            <person name="Balachadran M.T."/>
            <person name="Sivarajan S.R."/>
            <person name="Poveda L."/>
            <person name="Shimizu-Inatsugi R."/>
            <person name="Schlapbach R."/>
            <person name="Sreeman S.M."/>
            <person name="Shimizu K.K."/>
        </authorList>
    </citation>
    <scope>NUCLEOTIDE SEQUENCE</scope>
</reference>
<dbReference type="EMBL" id="BQKI01000085">
    <property type="protein sequence ID" value="GJN33547.1"/>
    <property type="molecule type" value="Genomic_DNA"/>
</dbReference>
<gene>
    <name evidence="2" type="primary">gb22159</name>
    <name evidence="2" type="ORF">PR202_gb22159</name>
</gene>
<proteinExistence type="predicted"/>
<name>A0AAV5FFV3_ELECO</name>
<reference evidence="2" key="1">
    <citation type="journal article" date="2018" name="DNA Res.">
        <title>Multiple hybrid de novo genome assembly of finger millet, an orphan allotetraploid crop.</title>
        <authorList>
            <person name="Hatakeyama M."/>
            <person name="Aluri S."/>
            <person name="Balachadran M.T."/>
            <person name="Sivarajan S.R."/>
            <person name="Patrignani A."/>
            <person name="Gruter S."/>
            <person name="Poveda L."/>
            <person name="Shimizu-Inatsugi R."/>
            <person name="Baeten J."/>
            <person name="Francoijs K.J."/>
            <person name="Nataraja K.N."/>
            <person name="Reddy Y.A.N."/>
            <person name="Phadnis S."/>
            <person name="Ravikumar R.L."/>
            <person name="Schlapbach R."/>
            <person name="Sreeman S.M."/>
            <person name="Shimizu K.K."/>
        </authorList>
    </citation>
    <scope>NUCLEOTIDE SEQUENCE</scope>
</reference>
<dbReference type="PANTHER" id="PTHR33085:SF127">
    <property type="entry name" value="EXPRESSED PROTEIN"/>
    <property type="match status" value="1"/>
</dbReference>
<keyword evidence="3" id="KW-1185">Reference proteome</keyword>
<accession>A0AAV5FFV3</accession>
<feature type="compositionally biased region" description="Polar residues" evidence="1">
    <location>
        <begin position="13"/>
        <end position="26"/>
    </location>
</feature>
<dbReference type="Proteomes" id="UP001054889">
    <property type="component" value="Unassembled WGS sequence"/>
</dbReference>